<protein>
    <submittedName>
        <fullName evidence="2">Uncharacterized protein</fullName>
    </submittedName>
</protein>
<feature type="region of interest" description="Disordered" evidence="1">
    <location>
        <begin position="108"/>
        <end position="201"/>
    </location>
</feature>
<accession>A0A6J4HJT7</accession>
<reference evidence="2" key="1">
    <citation type="submission" date="2020-02" db="EMBL/GenBank/DDBJ databases">
        <authorList>
            <person name="Meier V. D."/>
        </authorList>
    </citation>
    <scope>NUCLEOTIDE SEQUENCE</scope>
    <source>
        <strain evidence="2">AVDCRST_MAG54</strain>
    </source>
</reference>
<feature type="compositionally biased region" description="Basic residues" evidence="1">
    <location>
        <begin position="191"/>
        <end position="201"/>
    </location>
</feature>
<feature type="compositionally biased region" description="Basic and acidic residues" evidence="1">
    <location>
        <begin position="42"/>
        <end position="55"/>
    </location>
</feature>
<evidence type="ECO:0000256" key="1">
    <source>
        <dbReference type="SAM" id="MobiDB-lite"/>
    </source>
</evidence>
<evidence type="ECO:0000313" key="2">
    <source>
        <dbReference type="EMBL" id="CAA9226646.1"/>
    </source>
</evidence>
<feature type="non-terminal residue" evidence="2">
    <location>
        <position position="1"/>
    </location>
</feature>
<feature type="non-terminal residue" evidence="2">
    <location>
        <position position="201"/>
    </location>
</feature>
<sequence length="201" mass="22964">ERDHPVPRHPRDHRTVAPRARSRLEVGPGARGVRRRAGGPTVRDRVRRVLRDVGVRRCRQRHRRARADPRRPGRRPGGRGDRSGEHVRRYRRGHLCERCATPVRRCAPDHVAGRSGRGPRRHRPRDGRRDRGPPLWADGRHAAPRRPGRPPRARPRGGRGTGARRTLRGGPGRLGHRRVVQLLPREEPRGAGRRGRGGHRR</sequence>
<name>A0A6J4HJT7_9PSEU</name>
<gene>
    <name evidence="2" type="ORF">AVDCRST_MAG54-823</name>
</gene>
<feature type="compositionally biased region" description="Basic residues" evidence="1">
    <location>
        <begin position="117"/>
        <end position="126"/>
    </location>
</feature>
<dbReference type="EMBL" id="CADCTH010000113">
    <property type="protein sequence ID" value="CAA9226646.1"/>
    <property type="molecule type" value="Genomic_DNA"/>
</dbReference>
<dbReference type="AlphaFoldDB" id="A0A6J4HJT7"/>
<feature type="compositionally biased region" description="Basic residues" evidence="1">
    <location>
        <begin position="142"/>
        <end position="157"/>
    </location>
</feature>
<proteinExistence type="predicted"/>
<organism evidence="2">
    <name type="scientific">uncultured Actinomycetospora sp</name>
    <dbReference type="NCBI Taxonomy" id="1135996"/>
    <lineage>
        <taxon>Bacteria</taxon>
        <taxon>Bacillati</taxon>
        <taxon>Actinomycetota</taxon>
        <taxon>Actinomycetes</taxon>
        <taxon>Pseudonocardiales</taxon>
        <taxon>Pseudonocardiaceae</taxon>
        <taxon>Actinomycetospora</taxon>
        <taxon>environmental samples</taxon>
    </lineage>
</organism>
<feature type="region of interest" description="Disordered" evidence="1">
    <location>
        <begin position="1"/>
        <end position="86"/>
    </location>
</feature>
<feature type="compositionally biased region" description="Basic residues" evidence="1">
    <location>
        <begin position="56"/>
        <end position="65"/>
    </location>
</feature>